<evidence type="ECO:0000256" key="3">
    <source>
        <dbReference type="ARBA" id="ARBA00022679"/>
    </source>
</evidence>
<dbReference type="EMBL" id="JALLAZ020001725">
    <property type="protein sequence ID" value="KAL3766613.1"/>
    <property type="molecule type" value="Genomic_DNA"/>
</dbReference>
<evidence type="ECO:0000313" key="7">
    <source>
        <dbReference type="Proteomes" id="UP001530315"/>
    </source>
</evidence>
<keyword evidence="7" id="KW-1185">Reference proteome</keyword>
<protein>
    <recommendedName>
        <fullName evidence="1">DNA (cytosine-5-)-methyltransferase</fullName>
        <ecNumber evidence="1">2.1.1.37</ecNumber>
    </recommendedName>
</protein>
<comment type="caution">
    <text evidence="6">The sequence shown here is derived from an EMBL/GenBank/DDBJ whole genome shotgun (WGS) entry which is preliminary data.</text>
</comment>
<comment type="similarity">
    <text evidence="5">Belongs to the class I-like SAM-binding methyltransferase superfamily. C5-methyltransferase family.</text>
</comment>
<dbReference type="AlphaFoldDB" id="A0ABD3MUG9"/>
<dbReference type="Gene3D" id="3.90.120.10">
    <property type="entry name" value="DNA Methylase, subunit A, domain 2"/>
    <property type="match status" value="1"/>
</dbReference>
<comment type="caution">
    <text evidence="5">Lacks conserved residue(s) required for the propagation of feature annotation.</text>
</comment>
<evidence type="ECO:0000256" key="5">
    <source>
        <dbReference type="PROSITE-ProRule" id="PRU01016"/>
    </source>
</evidence>
<dbReference type="GO" id="GO:0032259">
    <property type="term" value="P:methylation"/>
    <property type="evidence" value="ECO:0007669"/>
    <property type="project" value="UniProtKB-KW"/>
</dbReference>
<keyword evidence="3 5" id="KW-0808">Transferase</keyword>
<evidence type="ECO:0000256" key="1">
    <source>
        <dbReference type="ARBA" id="ARBA00011975"/>
    </source>
</evidence>
<dbReference type="PANTHER" id="PTHR10629:SF52">
    <property type="entry name" value="DNA (CYTOSINE-5)-METHYLTRANSFERASE 1"/>
    <property type="match status" value="1"/>
</dbReference>
<dbReference type="PANTHER" id="PTHR10629">
    <property type="entry name" value="CYTOSINE-SPECIFIC METHYLTRANSFERASE"/>
    <property type="match status" value="1"/>
</dbReference>
<dbReference type="Proteomes" id="UP001530315">
    <property type="component" value="Unassembled WGS sequence"/>
</dbReference>
<dbReference type="InterPro" id="IPR050390">
    <property type="entry name" value="C5-Methyltransferase"/>
</dbReference>
<dbReference type="InterPro" id="IPR001525">
    <property type="entry name" value="C5_MeTfrase"/>
</dbReference>
<proteinExistence type="inferred from homology"/>
<evidence type="ECO:0000256" key="2">
    <source>
        <dbReference type="ARBA" id="ARBA00022603"/>
    </source>
</evidence>
<keyword evidence="2 5" id="KW-0489">Methyltransferase</keyword>
<keyword evidence="4 5" id="KW-0949">S-adenosyl-L-methionine</keyword>
<accession>A0ABD3MUG9</accession>
<reference evidence="6 7" key="1">
    <citation type="submission" date="2024-10" db="EMBL/GenBank/DDBJ databases">
        <title>Updated reference genomes for cyclostephanoid diatoms.</title>
        <authorList>
            <person name="Roberts W.R."/>
            <person name="Alverson A.J."/>
        </authorList>
    </citation>
    <scope>NUCLEOTIDE SEQUENCE [LARGE SCALE GENOMIC DNA]</scope>
    <source>
        <strain evidence="6 7">AJA276-08</strain>
    </source>
</reference>
<dbReference type="GO" id="GO:0003886">
    <property type="term" value="F:DNA (cytosine-5-)-methyltransferase activity"/>
    <property type="evidence" value="ECO:0007669"/>
    <property type="project" value="UniProtKB-EC"/>
</dbReference>
<dbReference type="EC" id="2.1.1.37" evidence="1"/>
<dbReference type="PROSITE" id="PS51679">
    <property type="entry name" value="SAM_MT_C5"/>
    <property type="match status" value="1"/>
</dbReference>
<evidence type="ECO:0000256" key="4">
    <source>
        <dbReference type="ARBA" id="ARBA00022691"/>
    </source>
</evidence>
<dbReference type="InterPro" id="IPR029063">
    <property type="entry name" value="SAM-dependent_MTases_sf"/>
</dbReference>
<gene>
    <name evidence="6" type="ORF">ACHAW5_011174</name>
</gene>
<sequence length="210" mass="23859">MENVPGLASTRKINGAKAENKSYLQTVVGKLLSMGYNVRTTMTVATYFGDPQERKRLVLLASKQGYDLPTAPLQTHGDGFQQKIVTAQDVLHDLEDVKPNREGRVKLNGKTVHAHSSKGTVYASISDNDIRLRPDEPAKTVRKKNKIVHYRHERYLTLLEYKRLMSFPDKHILCGSQSQQRDQIGNAVPCRAFDHHKDDWADDFENFLVL</sequence>
<name>A0ABD3MUG9_9STRA</name>
<dbReference type="SUPFAM" id="SSF53335">
    <property type="entry name" value="S-adenosyl-L-methionine-dependent methyltransferases"/>
    <property type="match status" value="1"/>
</dbReference>
<dbReference type="Gene3D" id="3.40.50.150">
    <property type="entry name" value="Vaccinia Virus protein VP39"/>
    <property type="match status" value="1"/>
</dbReference>
<evidence type="ECO:0000313" key="6">
    <source>
        <dbReference type="EMBL" id="KAL3766613.1"/>
    </source>
</evidence>
<organism evidence="6 7">
    <name type="scientific">Stephanodiscus triporus</name>
    <dbReference type="NCBI Taxonomy" id="2934178"/>
    <lineage>
        <taxon>Eukaryota</taxon>
        <taxon>Sar</taxon>
        <taxon>Stramenopiles</taxon>
        <taxon>Ochrophyta</taxon>
        <taxon>Bacillariophyta</taxon>
        <taxon>Coscinodiscophyceae</taxon>
        <taxon>Thalassiosirophycidae</taxon>
        <taxon>Stephanodiscales</taxon>
        <taxon>Stephanodiscaceae</taxon>
        <taxon>Stephanodiscus</taxon>
    </lineage>
</organism>
<dbReference type="Pfam" id="PF00145">
    <property type="entry name" value="DNA_methylase"/>
    <property type="match status" value="1"/>
</dbReference>